<dbReference type="AlphaFoldDB" id="U9UBC5"/>
<proteinExistence type="predicted"/>
<accession>U9UBC5</accession>
<organism evidence="1">
    <name type="scientific">Rhizophagus irregularis (strain DAOM 181602 / DAOM 197198 / MUCL 43194)</name>
    <name type="common">Arbuscular mycorrhizal fungus</name>
    <name type="synonym">Glomus intraradices</name>
    <dbReference type="NCBI Taxonomy" id="747089"/>
    <lineage>
        <taxon>Eukaryota</taxon>
        <taxon>Fungi</taxon>
        <taxon>Fungi incertae sedis</taxon>
        <taxon>Mucoromycota</taxon>
        <taxon>Glomeromycotina</taxon>
        <taxon>Glomeromycetes</taxon>
        <taxon>Glomerales</taxon>
        <taxon>Glomeraceae</taxon>
        <taxon>Rhizophagus</taxon>
    </lineage>
</organism>
<sequence>MFATRSQMRYVQSVIKYETSSKILKTGLAVISKLERKDQDILIVLKTLYNPGILTLEYINKILVHHKVYGITQISELKNYMVVLNDLSREKCNYIHLSYL</sequence>
<dbReference type="Gene3D" id="1.10.10.1010">
    <property type="entry name" value="Intein homing endonuclease, domain IV"/>
    <property type="match status" value="1"/>
</dbReference>
<gene>
    <name evidence="1" type="ORF">GLOINDRAFT_96120</name>
</gene>
<dbReference type="HOGENOM" id="CLU_2307515_0_0_1"/>
<dbReference type="EMBL" id="KI284416">
    <property type="protein sequence ID" value="ESA12921.1"/>
    <property type="molecule type" value="Genomic_DNA"/>
</dbReference>
<reference evidence="1" key="1">
    <citation type="submission" date="2013-07" db="EMBL/GenBank/DDBJ databases">
        <title>The genome of an arbuscular mycorrhizal fungus provides insights into the evolution of the oldest plant symbiosis.</title>
        <authorList>
            <consortium name="DOE Joint Genome Institute"/>
            <person name="Tisserant E."/>
            <person name="Malbreil M."/>
            <person name="Kuo A."/>
            <person name="Kohler A."/>
            <person name="Symeonidi A."/>
            <person name="Balestrini R."/>
            <person name="Charron P."/>
            <person name="Duensing N."/>
            <person name="Frei-dit-Frey N."/>
            <person name="Gianinazzi-Pearson V."/>
            <person name="Gilbert B."/>
            <person name="Handa Y."/>
            <person name="Hijri M."/>
            <person name="Kaul R."/>
            <person name="Kawaguchi M."/>
            <person name="Krajinski F."/>
            <person name="Lammers P."/>
            <person name="Lapierre D."/>
            <person name="Masclaux F.G."/>
            <person name="Murat C."/>
            <person name="Morin E."/>
            <person name="Ndikumana S."/>
            <person name="Pagni M."/>
            <person name="Petitpierre D."/>
            <person name="Requena N."/>
            <person name="Rosikiewicz P."/>
            <person name="Riley R."/>
            <person name="Saito K."/>
            <person name="San Clemente H."/>
            <person name="Shapiro H."/>
            <person name="van Tuinen D."/>
            <person name="Becard G."/>
            <person name="Bonfante P."/>
            <person name="Paszkowski U."/>
            <person name="Shachar-Hill Y."/>
            <person name="Young J.P."/>
            <person name="Sanders I.R."/>
            <person name="Henrissat B."/>
            <person name="Rensing S.A."/>
            <person name="Grigoriev I.V."/>
            <person name="Corradi N."/>
            <person name="Roux C."/>
            <person name="Martin F."/>
        </authorList>
    </citation>
    <scope>NUCLEOTIDE SEQUENCE</scope>
    <source>
        <strain evidence="1">DAOM 197198</strain>
    </source>
</reference>
<protein>
    <submittedName>
        <fullName evidence="1">Uncharacterized protein</fullName>
    </submittedName>
</protein>
<name>U9UBC5_RHIID</name>
<evidence type="ECO:0000313" key="1">
    <source>
        <dbReference type="EMBL" id="ESA12921.1"/>
    </source>
</evidence>